<dbReference type="Gene3D" id="3.40.50.2000">
    <property type="entry name" value="Glycogen Phosphorylase B"/>
    <property type="match status" value="1"/>
</dbReference>
<dbReference type="SUPFAM" id="SSF53756">
    <property type="entry name" value="UDP-Glycosyltransferase/glycogen phosphorylase"/>
    <property type="match status" value="1"/>
</dbReference>
<evidence type="ECO:0000256" key="2">
    <source>
        <dbReference type="ARBA" id="ARBA00006962"/>
    </source>
</evidence>
<dbReference type="AlphaFoldDB" id="A0A061D8T3"/>
<dbReference type="Pfam" id="PF04101">
    <property type="entry name" value="Glyco_tran_28_C"/>
    <property type="match status" value="1"/>
</dbReference>
<keyword evidence="6 9" id="KW-0808">Transferase</keyword>
<evidence type="ECO:0000256" key="5">
    <source>
        <dbReference type="ARBA" id="ARBA00022676"/>
    </source>
</evidence>
<keyword evidence="5" id="KW-0328">Glycosyltransferase</keyword>
<evidence type="ECO:0000256" key="3">
    <source>
        <dbReference type="ARBA" id="ARBA00012614"/>
    </source>
</evidence>
<dbReference type="PANTHER" id="PTHR12867:SF6">
    <property type="entry name" value="N-ACETYLGLUCOSAMINYLDIPHOSPHODOLICHOL N-ACETYLGLUCOSAMINYLTRANSFERASE"/>
    <property type="match status" value="1"/>
</dbReference>
<dbReference type="STRING" id="5866.A0A061D8T3"/>
<name>A0A061D8T3_BABBI</name>
<dbReference type="VEuPathDB" id="PiroplasmaDB:BBBOND_0104640"/>
<evidence type="ECO:0000313" key="9">
    <source>
        <dbReference type="EMBL" id="CDR94155.1"/>
    </source>
</evidence>
<evidence type="ECO:0000313" key="10">
    <source>
        <dbReference type="Proteomes" id="UP000033188"/>
    </source>
</evidence>
<dbReference type="InterPro" id="IPR039042">
    <property type="entry name" value="Alg13-like"/>
</dbReference>
<evidence type="ECO:0000256" key="6">
    <source>
        <dbReference type="ARBA" id="ARBA00022679"/>
    </source>
</evidence>
<accession>A0A061D8T3</accession>
<dbReference type="GO" id="GO:0006488">
    <property type="term" value="P:dolichol-linked oligosaccharide biosynthetic process"/>
    <property type="evidence" value="ECO:0007669"/>
    <property type="project" value="InterPro"/>
</dbReference>
<dbReference type="GO" id="GO:0004577">
    <property type="term" value="F:N-acetylglucosaminyldiphosphodolichol N-acetylglucosaminyltransferase activity"/>
    <property type="evidence" value="ECO:0007669"/>
    <property type="project" value="UniProtKB-EC"/>
</dbReference>
<dbReference type="OMA" id="YCKPSQL"/>
<comment type="similarity">
    <text evidence="2">Belongs to the glycosyltransferase 28 family.</text>
</comment>
<evidence type="ECO:0000256" key="1">
    <source>
        <dbReference type="ARBA" id="ARBA00004240"/>
    </source>
</evidence>
<dbReference type="GeneID" id="24562696"/>
<organism evidence="9 10">
    <name type="scientific">Babesia bigemina</name>
    <dbReference type="NCBI Taxonomy" id="5866"/>
    <lineage>
        <taxon>Eukaryota</taxon>
        <taxon>Sar</taxon>
        <taxon>Alveolata</taxon>
        <taxon>Apicomplexa</taxon>
        <taxon>Aconoidasida</taxon>
        <taxon>Piroplasmida</taxon>
        <taxon>Babesiidae</taxon>
        <taxon>Babesia</taxon>
    </lineage>
</organism>
<evidence type="ECO:0000256" key="7">
    <source>
        <dbReference type="ARBA" id="ARBA00022824"/>
    </source>
</evidence>
<keyword evidence="10" id="KW-1185">Reference proteome</keyword>
<comment type="subcellular location">
    <subcellularLocation>
        <location evidence="1">Endoplasmic reticulum</location>
    </subcellularLocation>
</comment>
<gene>
    <name evidence="9" type="ORF">BBBOND_0104640</name>
</gene>
<dbReference type="Proteomes" id="UP000033188">
    <property type="component" value="Chromosome 1"/>
</dbReference>
<proteinExistence type="inferred from homology"/>
<sequence>MRRQVLVTVGTTCFDGLIEAVDNVETQLELKRLGYTHIYYQIGRSSRVIQQNILVTRSVRFEEDFVERLRESELVISHMGAGTIIDIFRLKKKAIFVPNNNVADNHQMQLFGVMDGRHVAALDTLRSRLSTATETPGDFFGRLLPAVPLNEVVERTMSL</sequence>
<dbReference type="GO" id="GO:0005783">
    <property type="term" value="C:endoplasmic reticulum"/>
    <property type="evidence" value="ECO:0007669"/>
    <property type="project" value="UniProtKB-SubCell"/>
</dbReference>
<dbReference type="OrthoDB" id="20273at2759"/>
<dbReference type="InterPro" id="IPR007235">
    <property type="entry name" value="Glyco_trans_28_C"/>
</dbReference>
<dbReference type="PANTHER" id="PTHR12867">
    <property type="entry name" value="GLYCOSYL TRANSFERASE-RELATED"/>
    <property type="match status" value="1"/>
</dbReference>
<dbReference type="RefSeq" id="XP_012766341.1">
    <property type="nucleotide sequence ID" value="XM_012910887.1"/>
</dbReference>
<keyword evidence="7" id="KW-0256">Endoplasmic reticulum</keyword>
<reference evidence="10" key="1">
    <citation type="journal article" date="2014" name="Nucleic Acids Res.">
        <title>The evolutionary dynamics of variant antigen genes in Babesia reveal a history of genomic innovation underlying host-parasite interaction.</title>
        <authorList>
            <person name="Jackson A.P."/>
            <person name="Otto T.D."/>
            <person name="Darby A."/>
            <person name="Ramaprasad A."/>
            <person name="Xia D."/>
            <person name="Echaide I.E."/>
            <person name="Farber M."/>
            <person name="Gahlot S."/>
            <person name="Gamble J."/>
            <person name="Gupta D."/>
            <person name="Gupta Y."/>
            <person name="Jackson L."/>
            <person name="Malandrin L."/>
            <person name="Malas T.B."/>
            <person name="Moussa E."/>
            <person name="Nair M."/>
            <person name="Reid A.J."/>
            <person name="Sanders M."/>
            <person name="Sharma J."/>
            <person name="Tracey A."/>
            <person name="Quail M.A."/>
            <person name="Weir W."/>
            <person name="Wastling J.M."/>
            <person name="Hall N."/>
            <person name="Willadsen P."/>
            <person name="Lingelbach K."/>
            <person name="Shiels B."/>
            <person name="Tait A."/>
            <person name="Berriman M."/>
            <person name="Allred D.R."/>
            <person name="Pain A."/>
        </authorList>
    </citation>
    <scope>NUCLEOTIDE SEQUENCE [LARGE SCALE GENOMIC DNA]</scope>
    <source>
        <strain evidence="10">Bond</strain>
    </source>
</reference>
<evidence type="ECO:0000256" key="4">
    <source>
        <dbReference type="ARBA" id="ARBA00017468"/>
    </source>
</evidence>
<dbReference type="EC" id="2.4.1.141" evidence="3"/>
<feature type="domain" description="Glycosyl transferase family 28 C-terminal" evidence="8">
    <location>
        <begin position="5"/>
        <end position="108"/>
    </location>
</feature>
<dbReference type="EMBL" id="LK391707">
    <property type="protein sequence ID" value="CDR94155.1"/>
    <property type="molecule type" value="Genomic_DNA"/>
</dbReference>
<protein>
    <recommendedName>
        <fullName evidence="4">UDP-N-acetylglucosamine transferase subunit ALG13</fullName>
        <ecNumber evidence="3">2.4.1.141</ecNumber>
    </recommendedName>
</protein>
<evidence type="ECO:0000259" key="8">
    <source>
        <dbReference type="Pfam" id="PF04101"/>
    </source>
</evidence>
<dbReference type="KEGG" id="bbig:BBBOND_0104640"/>